<feature type="transmembrane region" description="Helical" evidence="1">
    <location>
        <begin position="17"/>
        <end position="36"/>
    </location>
</feature>
<dbReference type="GeneID" id="97288926"/>
<reference evidence="2" key="1">
    <citation type="journal article" date="2017" name="MSphere">
        <title>Novel beta-lactamase blaARL in Staphylococcus arlettae.</title>
        <authorList>
            <person name="Andreis S.N."/>
            <person name="Perreten V."/>
            <person name="Schwendener S."/>
        </authorList>
    </citation>
    <scope>NUCLEOTIDE SEQUENCE</scope>
    <source>
        <strain evidence="2">SAN1670</strain>
    </source>
</reference>
<dbReference type="Proteomes" id="UP000254956">
    <property type="component" value="Unassembled WGS sequence"/>
</dbReference>
<dbReference type="STRING" id="1212545.SARL_04631"/>
<evidence type="ECO:0000313" key="4">
    <source>
        <dbReference type="EMBL" id="SUJ30100.1"/>
    </source>
</evidence>
<evidence type="ECO:0000313" key="2">
    <source>
        <dbReference type="EMBL" id="APY23808.1"/>
    </source>
</evidence>
<dbReference type="AlphaFoldDB" id="A0A1W5QE42"/>
<dbReference type="EMBL" id="BKAV01000002">
    <property type="protein sequence ID" value="GEP99345.1"/>
    <property type="molecule type" value="Genomic_DNA"/>
</dbReference>
<feature type="transmembrane region" description="Helical" evidence="1">
    <location>
        <begin position="56"/>
        <end position="80"/>
    </location>
</feature>
<gene>
    <name evidence="4" type="ORF">NCTC12413_02635</name>
    <name evidence="3" type="ORF">SAR03_03830</name>
</gene>
<dbReference type="EMBL" id="KY363215">
    <property type="protein sequence ID" value="APY23808.1"/>
    <property type="molecule type" value="Genomic_DNA"/>
</dbReference>
<accession>A0A1W5QE42</accession>
<dbReference type="OrthoDB" id="2004788at2"/>
<protein>
    <submittedName>
        <fullName evidence="2 4">TM2 domain</fullName>
    </submittedName>
</protein>
<dbReference type="Proteomes" id="UP000321598">
    <property type="component" value="Unassembled WGS sequence"/>
</dbReference>
<organism evidence="2">
    <name type="scientific">Staphylococcus arlettae</name>
    <dbReference type="NCBI Taxonomy" id="29378"/>
    <lineage>
        <taxon>Bacteria</taxon>
        <taxon>Bacillati</taxon>
        <taxon>Bacillota</taxon>
        <taxon>Bacilli</taxon>
        <taxon>Bacillales</taxon>
        <taxon>Staphylococcaceae</taxon>
        <taxon>Staphylococcus</taxon>
    </lineage>
</organism>
<name>A0A1W5QE42_9STAP</name>
<reference evidence="3 6" key="3">
    <citation type="submission" date="2019-07" db="EMBL/GenBank/DDBJ databases">
        <title>Whole genome shotgun sequence of Staphylococcus arlettae NBRC 109765.</title>
        <authorList>
            <person name="Hosoyama A."/>
            <person name="Uohara A."/>
            <person name="Ohji S."/>
            <person name="Ichikawa N."/>
        </authorList>
    </citation>
    <scope>NUCLEOTIDE SEQUENCE [LARGE SCALE GENOMIC DNA]</scope>
    <source>
        <strain evidence="3 6">NBRC 109765</strain>
    </source>
</reference>
<keyword evidence="1" id="KW-0472">Membrane</keyword>
<dbReference type="EMBL" id="UGZE01000001">
    <property type="protein sequence ID" value="SUJ30100.1"/>
    <property type="molecule type" value="Genomic_DNA"/>
</dbReference>
<sequence>MSEVDTQSNTLVERNKLIIAYILWFFFGQLGAHRFYGRKFNTAIWQVGLGLTGWVTSPIFIGYGLLFILWIWLIIDLFLIPKMCRELSSSTT</sequence>
<evidence type="ECO:0000313" key="6">
    <source>
        <dbReference type="Proteomes" id="UP000321598"/>
    </source>
</evidence>
<keyword evidence="1" id="KW-0812">Transmembrane</keyword>
<evidence type="ECO:0000313" key="5">
    <source>
        <dbReference type="Proteomes" id="UP000254956"/>
    </source>
</evidence>
<reference evidence="4 5" key="2">
    <citation type="submission" date="2018-06" db="EMBL/GenBank/DDBJ databases">
        <authorList>
            <consortium name="Pathogen Informatics"/>
            <person name="Doyle S."/>
        </authorList>
    </citation>
    <scope>NUCLEOTIDE SEQUENCE [LARGE SCALE GENOMIC DNA]</scope>
    <source>
        <strain evidence="4 5">NCTC12413</strain>
    </source>
</reference>
<keyword evidence="6" id="KW-1185">Reference proteome</keyword>
<dbReference type="RefSeq" id="WP_002509669.1">
    <property type="nucleotide sequence ID" value="NZ_AP019698.1"/>
</dbReference>
<evidence type="ECO:0000313" key="3">
    <source>
        <dbReference type="EMBL" id="GEP99345.1"/>
    </source>
</evidence>
<evidence type="ECO:0000256" key="1">
    <source>
        <dbReference type="SAM" id="Phobius"/>
    </source>
</evidence>
<keyword evidence="1" id="KW-1133">Transmembrane helix</keyword>
<proteinExistence type="predicted"/>